<dbReference type="PANTHER" id="PTHR11660">
    <property type="entry name" value="SOLUTE CARRIER FAMILY 40 MEMBER"/>
    <property type="match status" value="1"/>
</dbReference>
<feature type="region of interest" description="Disordered" evidence="8">
    <location>
        <begin position="528"/>
        <end position="551"/>
    </location>
</feature>
<keyword evidence="4 7" id="KW-0812">Transmembrane</keyword>
<evidence type="ECO:0000256" key="1">
    <source>
        <dbReference type="ARBA" id="ARBA00004141"/>
    </source>
</evidence>
<dbReference type="Gene3D" id="1.20.1250.20">
    <property type="entry name" value="MFS general substrate transporter like domains"/>
    <property type="match status" value="1"/>
</dbReference>
<evidence type="ECO:0000256" key="8">
    <source>
        <dbReference type="SAM" id="MobiDB-lite"/>
    </source>
</evidence>
<reference evidence="9" key="1">
    <citation type="submission" date="2021-02" db="EMBL/GenBank/DDBJ databases">
        <authorList>
            <person name="Nowell W R."/>
        </authorList>
    </citation>
    <scope>NUCLEOTIDE SEQUENCE</scope>
    <source>
        <strain evidence="9">Ploen Becks lab</strain>
    </source>
</reference>
<keyword evidence="7" id="KW-0406">Ion transport</keyword>
<evidence type="ECO:0000256" key="2">
    <source>
        <dbReference type="ARBA" id="ARBA00006279"/>
    </source>
</evidence>
<dbReference type="PANTHER" id="PTHR11660:SF57">
    <property type="entry name" value="SOLUTE CARRIER FAMILY 40 MEMBER"/>
    <property type="match status" value="1"/>
</dbReference>
<dbReference type="CDD" id="cd17480">
    <property type="entry name" value="MFS_SLC40A1_like"/>
    <property type="match status" value="1"/>
</dbReference>
<keyword evidence="5 7" id="KW-1133">Transmembrane helix</keyword>
<gene>
    <name evidence="9" type="ORF">OXX778_LOCUS15173</name>
</gene>
<name>A0A814F3M1_9BILA</name>
<feature type="transmembrane region" description="Helical" evidence="7">
    <location>
        <begin position="12"/>
        <end position="32"/>
    </location>
</feature>
<sequence>MVKPLTKFYLSCLLSSWGDRIWFFALSIYFVTINKDTLLMTALNGLICNIFSILFGPILGGLVDKHQRIRVVRYSLFIQNFTVALNCVVVVLIIFYKDFTQETWNGWFLYAAQGAMIMLNVISKLASTTTKISIERDWVVVISEYLSRDSNEQEQKSKNLTLINSTVRRIDLSTNVIAPLVAGLIMSFLNIEYSFNKNINGTVISAVIFAIWNIFSYLIEYTLLSSVYKNIPSLKKSKLERSIEKNKASLMKKIRNSFKFTKKGWKVYFQQGPILMPSLALSLLFLTVLSFDGITIGYAKYQNLKEFTISIFQGVGSVTGILGTIAFPILHNKIKMRLQLVGIIGGITQLTFLFGCLTAIFLPGSPFSISQIFFPNSTSNCTTLDSSSNETIPFWSWNTFVESDCRVYTSIIVLLSCMALSRFGLWLSDLVIHQIFQENIKESERGVVGGVQWSINTVFDLLKYISVIFFSDIHEYGYLVIMSVMAVSVSFVLYTIYAVSTGCKNDDEIEMKEMKIRKSMIKHPAEFELEETDSFDEGEDNTNENDKLNKQ</sequence>
<feature type="transmembrane region" description="Helical" evidence="7">
    <location>
        <begin position="407"/>
        <end position="427"/>
    </location>
</feature>
<dbReference type="InterPro" id="IPR009716">
    <property type="entry name" value="Ferroportin-1"/>
</dbReference>
<organism evidence="9 10">
    <name type="scientific">Brachionus calyciflorus</name>
    <dbReference type="NCBI Taxonomy" id="104777"/>
    <lineage>
        <taxon>Eukaryota</taxon>
        <taxon>Metazoa</taxon>
        <taxon>Spiralia</taxon>
        <taxon>Gnathifera</taxon>
        <taxon>Rotifera</taxon>
        <taxon>Eurotatoria</taxon>
        <taxon>Monogononta</taxon>
        <taxon>Pseudotrocha</taxon>
        <taxon>Ploima</taxon>
        <taxon>Brachionidae</taxon>
        <taxon>Brachionus</taxon>
    </lineage>
</organism>
<feature type="transmembrane region" description="Helical" evidence="7">
    <location>
        <begin position="74"/>
        <end position="95"/>
    </location>
</feature>
<comment type="caution">
    <text evidence="9">The sequence shown here is derived from an EMBL/GenBank/DDBJ whole genome shotgun (WGS) entry which is preliminary data.</text>
</comment>
<comment type="function">
    <text evidence="7">May be involved in iron transport and iron homeostasis.</text>
</comment>
<evidence type="ECO:0000313" key="10">
    <source>
        <dbReference type="Proteomes" id="UP000663879"/>
    </source>
</evidence>
<dbReference type="SUPFAM" id="SSF103473">
    <property type="entry name" value="MFS general substrate transporter"/>
    <property type="match status" value="1"/>
</dbReference>
<keyword evidence="3 7" id="KW-0813">Transport</keyword>
<feature type="transmembrane region" description="Helical" evidence="7">
    <location>
        <begin position="107"/>
        <end position="126"/>
    </location>
</feature>
<feature type="transmembrane region" description="Helical" evidence="7">
    <location>
        <begin position="311"/>
        <end position="330"/>
    </location>
</feature>
<feature type="transmembrane region" description="Helical" evidence="7">
    <location>
        <begin position="203"/>
        <end position="228"/>
    </location>
</feature>
<keyword evidence="6 7" id="KW-0472">Membrane</keyword>
<evidence type="ECO:0000256" key="7">
    <source>
        <dbReference type="RuleBase" id="RU365065"/>
    </source>
</evidence>
<dbReference type="Pfam" id="PF06963">
    <property type="entry name" value="FPN1"/>
    <property type="match status" value="1"/>
</dbReference>
<comment type="similarity">
    <text evidence="2 7">Belongs to the ferroportin (FP) (TC 2.A.100) family. SLC40A subfamily.</text>
</comment>
<dbReference type="Proteomes" id="UP000663879">
    <property type="component" value="Unassembled WGS sequence"/>
</dbReference>
<proteinExistence type="inferred from homology"/>
<feature type="transmembrane region" description="Helical" evidence="7">
    <location>
        <begin position="447"/>
        <end position="470"/>
    </location>
</feature>
<accession>A0A814F3M1</accession>
<keyword evidence="10" id="KW-1185">Reference proteome</keyword>
<comment type="subcellular location">
    <subcellularLocation>
        <location evidence="1 7">Membrane</location>
        <topology evidence="1 7">Multi-pass membrane protein</topology>
    </subcellularLocation>
</comment>
<protein>
    <recommendedName>
        <fullName evidence="7">Solute carrier family 40 member</fullName>
    </recommendedName>
</protein>
<evidence type="ECO:0000256" key="3">
    <source>
        <dbReference type="ARBA" id="ARBA00022448"/>
    </source>
</evidence>
<evidence type="ECO:0000256" key="4">
    <source>
        <dbReference type="ARBA" id="ARBA00022692"/>
    </source>
</evidence>
<evidence type="ECO:0000256" key="5">
    <source>
        <dbReference type="ARBA" id="ARBA00022989"/>
    </source>
</evidence>
<feature type="transmembrane region" description="Helical" evidence="7">
    <location>
        <begin position="38"/>
        <end position="62"/>
    </location>
</feature>
<feature type="compositionally biased region" description="Acidic residues" evidence="8">
    <location>
        <begin position="528"/>
        <end position="543"/>
    </location>
</feature>
<dbReference type="InterPro" id="IPR036259">
    <property type="entry name" value="MFS_trans_sf"/>
</dbReference>
<feature type="transmembrane region" description="Helical" evidence="7">
    <location>
        <begin position="342"/>
        <end position="362"/>
    </location>
</feature>
<feature type="transmembrane region" description="Helical" evidence="7">
    <location>
        <begin position="172"/>
        <end position="191"/>
    </location>
</feature>
<evidence type="ECO:0000256" key="6">
    <source>
        <dbReference type="ARBA" id="ARBA00023136"/>
    </source>
</evidence>
<dbReference type="OrthoDB" id="648861at2759"/>
<dbReference type="EMBL" id="CAJNOC010003285">
    <property type="protein sequence ID" value="CAF0976078.1"/>
    <property type="molecule type" value="Genomic_DNA"/>
</dbReference>
<feature type="transmembrane region" description="Helical" evidence="7">
    <location>
        <begin position="476"/>
        <end position="497"/>
    </location>
</feature>
<dbReference type="AlphaFoldDB" id="A0A814F3M1"/>
<dbReference type="GO" id="GO:0005381">
    <property type="term" value="F:iron ion transmembrane transporter activity"/>
    <property type="evidence" value="ECO:0007669"/>
    <property type="project" value="UniProtKB-UniRule"/>
</dbReference>
<evidence type="ECO:0000313" key="9">
    <source>
        <dbReference type="EMBL" id="CAF0976078.1"/>
    </source>
</evidence>
<dbReference type="GO" id="GO:0016020">
    <property type="term" value="C:membrane"/>
    <property type="evidence" value="ECO:0007669"/>
    <property type="project" value="UniProtKB-SubCell"/>
</dbReference>
<feature type="transmembrane region" description="Helical" evidence="7">
    <location>
        <begin position="279"/>
        <end position="299"/>
    </location>
</feature>